<dbReference type="SUPFAM" id="SSF56349">
    <property type="entry name" value="DNA breaking-rejoining enzymes"/>
    <property type="match status" value="2"/>
</dbReference>
<gene>
    <name evidence="4" type="ORF">CDO52_12690</name>
</gene>
<dbReference type="Gene3D" id="1.10.260.40">
    <property type="entry name" value="lambda repressor-like DNA-binding domains"/>
    <property type="match status" value="1"/>
</dbReference>
<dbReference type="EMBL" id="CP022753">
    <property type="protein sequence ID" value="ASU83528.1"/>
    <property type="molecule type" value="Genomic_DNA"/>
</dbReference>
<keyword evidence="1 4" id="KW-0238">DNA-binding</keyword>
<dbReference type="InterPro" id="IPR011010">
    <property type="entry name" value="DNA_brk_join_enz"/>
</dbReference>
<protein>
    <submittedName>
        <fullName evidence="4">LacI family DNA-binding transcriptional regulator</fullName>
    </submittedName>
</protein>
<dbReference type="InterPro" id="IPR000843">
    <property type="entry name" value="HTH_LacI"/>
</dbReference>
<dbReference type="GO" id="GO:0006355">
    <property type="term" value="P:regulation of DNA-templated transcription"/>
    <property type="evidence" value="ECO:0007669"/>
    <property type="project" value="InterPro"/>
</dbReference>
<feature type="domain" description="HTH lacI-type" evidence="3">
    <location>
        <begin position="321"/>
        <end position="375"/>
    </location>
</feature>
<dbReference type="SUPFAM" id="SSF47413">
    <property type="entry name" value="lambda repressor-like DNA-binding domains"/>
    <property type="match status" value="1"/>
</dbReference>
<evidence type="ECO:0000256" key="2">
    <source>
        <dbReference type="ARBA" id="ARBA00023172"/>
    </source>
</evidence>
<reference evidence="4 5" key="1">
    <citation type="submission" date="2017-08" db="EMBL/GenBank/DDBJ databases">
        <title>The complete genome sequence of Nocardiopsis gilva YIM 90087.</title>
        <authorList>
            <person name="Yin M."/>
            <person name="Tang S."/>
        </authorList>
    </citation>
    <scope>NUCLEOTIDE SEQUENCE [LARGE SCALE GENOMIC DNA]</scope>
    <source>
        <strain evidence="4 5">YIM 90087</strain>
    </source>
</reference>
<keyword evidence="5" id="KW-1185">Reference proteome</keyword>
<dbReference type="CDD" id="cd01392">
    <property type="entry name" value="HTH_LacI"/>
    <property type="match status" value="1"/>
</dbReference>
<dbReference type="PROSITE" id="PS50932">
    <property type="entry name" value="HTH_LACI_2"/>
    <property type="match status" value="1"/>
</dbReference>
<sequence>MRPYVEKRRNTFRVRYRTADGEMVPLGSGFTTHEEAEAHGWEQIAKITKGTWIDPRDGEITLTEWANNWLPAQSSIPGTQQHYAYLLQSFILPAFGNRTLNSLAYADQEIDAWERKIRSAYAASTARQARGRLDNMLEDAVAQQAIPRAPVRRRSTRGSIEERRVLADAQKRRDDDEMWTTPLGALLIAERMALLTGRDAEFVIGVTMPYMCMRFGEVIGLERTALEMARLHIHWQLYGLNDGSIIRKLPKDGKRRVADVPTHIARLLRHQIRTLPAISPSAGTCPCVKHEDAPEFREKYSHPAGIHIFPGPVGIVSRSGPSLKAVATEAGVSTGTVYNVLNRPDVVRASTRARVEAAIANLGFTSAPTTRATEAHWTRSNFRSGVFYPAVWGWYPTKKPLPERPVPVGAGPWPGVPLKGRGAAERATAAWLPITEGLTPHGHRHSGKVWMDEDGIAEPLKDERMGHENGTVQATYSHPTPAMREKLLRSLDARWEASLIERARMWPSSQVEILDHLLEPYRHKYRRCIPIAAPPTKIITHDVPTETRKARYPRRATSL</sequence>
<evidence type="ECO:0000256" key="1">
    <source>
        <dbReference type="ARBA" id="ARBA00023125"/>
    </source>
</evidence>
<dbReference type="AlphaFoldDB" id="A0A223S5Z9"/>
<dbReference type="Pfam" id="PF00356">
    <property type="entry name" value="LacI"/>
    <property type="match status" value="1"/>
</dbReference>
<organism evidence="4 5">
    <name type="scientific">Nocardiopsis gilva YIM 90087</name>
    <dbReference type="NCBI Taxonomy" id="1235441"/>
    <lineage>
        <taxon>Bacteria</taxon>
        <taxon>Bacillati</taxon>
        <taxon>Actinomycetota</taxon>
        <taxon>Actinomycetes</taxon>
        <taxon>Streptosporangiales</taxon>
        <taxon>Nocardiopsidaceae</taxon>
        <taxon>Nocardiopsis</taxon>
    </lineage>
</organism>
<evidence type="ECO:0000313" key="5">
    <source>
        <dbReference type="Proteomes" id="UP000215005"/>
    </source>
</evidence>
<dbReference type="SMART" id="SM00354">
    <property type="entry name" value="HTH_LACI"/>
    <property type="match status" value="1"/>
</dbReference>
<accession>A0A223S5Z9</accession>
<name>A0A223S5Z9_9ACTN</name>
<keyword evidence="2" id="KW-0233">DNA recombination</keyword>
<proteinExistence type="predicted"/>
<evidence type="ECO:0000313" key="4">
    <source>
        <dbReference type="EMBL" id="ASU83528.1"/>
    </source>
</evidence>
<dbReference type="Gene3D" id="1.10.443.10">
    <property type="entry name" value="Intergrase catalytic core"/>
    <property type="match status" value="1"/>
</dbReference>
<dbReference type="RefSeq" id="WP_017616869.1">
    <property type="nucleotide sequence ID" value="NZ_ANBG01000027.1"/>
</dbReference>
<dbReference type="GO" id="GO:0015074">
    <property type="term" value="P:DNA integration"/>
    <property type="evidence" value="ECO:0007669"/>
    <property type="project" value="InterPro"/>
</dbReference>
<dbReference type="InterPro" id="IPR010982">
    <property type="entry name" value="Lambda_DNA-bd_dom_sf"/>
</dbReference>
<dbReference type="InterPro" id="IPR010998">
    <property type="entry name" value="Integrase_recombinase_N"/>
</dbReference>
<dbReference type="GO" id="GO:0003677">
    <property type="term" value="F:DNA binding"/>
    <property type="evidence" value="ECO:0007669"/>
    <property type="project" value="UniProtKB-KW"/>
</dbReference>
<dbReference type="InterPro" id="IPR013762">
    <property type="entry name" value="Integrase-like_cat_sf"/>
</dbReference>
<dbReference type="OrthoDB" id="1822491at2"/>
<dbReference type="KEGG" id="ngv:CDO52_12690"/>
<dbReference type="Gene3D" id="1.10.150.130">
    <property type="match status" value="1"/>
</dbReference>
<dbReference type="GO" id="GO:0006310">
    <property type="term" value="P:DNA recombination"/>
    <property type="evidence" value="ECO:0007669"/>
    <property type="project" value="UniProtKB-KW"/>
</dbReference>
<dbReference type="Proteomes" id="UP000215005">
    <property type="component" value="Chromosome"/>
</dbReference>
<evidence type="ECO:0000259" key="3">
    <source>
        <dbReference type="PROSITE" id="PS50932"/>
    </source>
</evidence>